<dbReference type="OrthoDB" id="10053234at2759"/>
<comment type="caution">
    <text evidence="11">The sequence shown here is derived from an EMBL/GenBank/DDBJ whole genome shotgun (WGS) entry which is preliminary data.</text>
</comment>
<evidence type="ECO:0000259" key="7">
    <source>
        <dbReference type="PROSITE" id="PS50004"/>
    </source>
</evidence>
<dbReference type="PANTHER" id="PTHR10480">
    <property type="entry name" value="PROTEIN UNC-13 HOMOLOG"/>
    <property type="match status" value="1"/>
</dbReference>
<evidence type="ECO:0000256" key="2">
    <source>
        <dbReference type="ARBA" id="ARBA00022737"/>
    </source>
</evidence>
<evidence type="ECO:0000259" key="8">
    <source>
        <dbReference type="PROSITE" id="PS50081"/>
    </source>
</evidence>
<dbReference type="InterPro" id="IPR046349">
    <property type="entry name" value="C1-like_sf"/>
</dbReference>
<dbReference type="GO" id="GO:0043195">
    <property type="term" value="C:terminal bouton"/>
    <property type="evidence" value="ECO:0007669"/>
    <property type="project" value="TreeGrafter"/>
</dbReference>
<accession>A0A5N5T418</accession>
<dbReference type="Pfam" id="PF06292">
    <property type="entry name" value="MUN"/>
    <property type="match status" value="1"/>
</dbReference>
<dbReference type="AlphaFoldDB" id="A0A5N5T418"/>
<dbReference type="Pfam" id="PF00168">
    <property type="entry name" value="C2"/>
    <property type="match status" value="1"/>
</dbReference>
<dbReference type="GO" id="GO:0016081">
    <property type="term" value="P:synaptic vesicle docking"/>
    <property type="evidence" value="ECO:0007669"/>
    <property type="project" value="TreeGrafter"/>
</dbReference>
<dbReference type="Gene3D" id="2.60.40.150">
    <property type="entry name" value="C2 domain"/>
    <property type="match status" value="1"/>
</dbReference>
<dbReference type="GO" id="GO:0016082">
    <property type="term" value="P:synaptic vesicle priming"/>
    <property type="evidence" value="ECO:0007669"/>
    <property type="project" value="TreeGrafter"/>
</dbReference>
<dbReference type="GO" id="GO:0008270">
    <property type="term" value="F:zinc ion binding"/>
    <property type="evidence" value="ECO:0007669"/>
    <property type="project" value="UniProtKB-KW"/>
</dbReference>
<dbReference type="InterPro" id="IPR002219">
    <property type="entry name" value="PKC_DAG/PE"/>
</dbReference>
<dbReference type="GO" id="GO:0099525">
    <property type="term" value="P:presynaptic dense core vesicle exocytosis"/>
    <property type="evidence" value="ECO:0007669"/>
    <property type="project" value="TreeGrafter"/>
</dbReference>
<keyword evidence="3" id="KW-0863">Zinc-finger</keyword>
<dbReference type="PROSITE" id="PS51258">
    <property type="entry name" value="MHD1"/>
    <property type="match status" value="1"/>
</dbReference>
<feature type="domain" description="MHD2" evidence="10">
    <location>
        <begin position="760"/>
        <end position="882"/>
    </location>
</feature>
<dbReference type="GO" id="GO:0005516">
    <property type="term" value="F:calmodulin binding"/>
    <property type="evidence" value="ECO:0007669"/>
    <property type="project" value="TreeGrafter"/>
</dbReference>
<dbReference type="Gene3D" id="1.20.58.1100">
    <property type="match status" value="1"/>
</dbReference>
<dbReference type="GO" id="GO:0042734">
    <property type="term" value="C:presynaptic membrane"/>
    <property type="evidence" value="ECO:0007669"/>
    <property type="project" value="TreeGrafter"/>
</dbReference>
<dbReference type="GO" id="GO:0031594">
    <property type="term" value="C:neuromuscular junction"/>
    <property type="evidence" value="ECO:0007669"/>
    <property type="project" value="TreeGrafter"/>
</dbReference>
<evidence type="ECO:0000256" key="1">
    <source>
        <dbReference type="ARBA" id="ARBA00022723"/>
    </source>
</evidence>
<keyword evidence="2" id="KW-0677">Repeat</keyword>
<dbReference type="GO" id="GO:0035249">
    <property type="term" value="P:synaptic transmission, glutamatergic"/>
    <property type="evidence" value="ECO:0007669"/>
    <property type="project" value="TreeGrafter"/>
</dbReference>
<dbReference type="InterPro" id="IPR027080">
    <property type="entry name" value="Unc-13"/>
</dbReference>
<feature type="domain" description="Phorbol-ester/DAG-type" evidence="8">
    <location>
        <begin position="57"/>
        <end position="107"/>
    </location>
</feature>
<dbReference type="SUPFAM" id="SSF57889">
    <property type="entry name" value="Cysteine-rich domain"/>
    <property type="match status" value="1"/>
</dbReference>
<dbReference type="InterPro" id="IPR014772">
    <property type="entry name" value="Munc13_dom-2"/>
</dbReference>
<dbReference type="GO" id="GO:0017075">
    <property type="term" value="F:syntaxin-1 binding"/>
    <property type="evidence" value="ECO:0007669"/>
    <property type="project" value="TreeGrafter"/>
</dbReference>
<evidence type="ECO:0000259" key="10">
    <source>
        <dbReference type="PROSITE" id="PS51259"/>
    </source>
</evidence>
<keyword evidence="12" id="KW-1185">Reference proteome</keyword>
<dbReference type="PROSITE" id="PS51259">
    <property type="entry name" value="MHD2"/>
    <property type="match status" value="1"/>
</dbReference>
<dbReference type="FunFam" id="2.60.40.150:FF:000002">
    <property type="entry name" value="Protein unc-13 homolog B"/>
    <property type="match status" value="1"/>
</dbReference>
<organism evidence="11 12">
    <name type="scientific">Armadillidium nasatum</name>
    <dbReference type="NCBI Taxonomy" id="96803"/>
    <lineage>
        <taxon>Eukaryota</taxon>
        <taxon>Metazoa</taxon>
        <taxon>Ecdysozoa</taxon>
        <taxon>Arthropoda</taxon>
        <taxon>Crustacea</taxon>
        <taxon>Multicrustacea</taxon>
        <taxon>Malacostraca</taxon>
        <taxon>Eumalacostraca</taxon>
        <taxon>Peracarida</taxon>
        <taxon>Isopoda</taxon>
        <taxon>Oniscidea</taxon>
        <taxon>Crinocheta</taxon>
        <taxon>Armadillidiidae</taxon>
        <taxon>Armadillidium</taxon>
    </lineage>
</organism>
<dbReference type="EMBL" id="SEYY01017185">
    <property type="protein sequence ID" value="KAB7499700.1"/>
    <property type="molecule type" value="Genomic_DNA"/>
</dbReference>
<evidence type="ECO:0000256" key="5">
    <source>
        <dbReference type="ARBA" id="ARBA00022837"/>
    </source>
</evidence>
<dbReference type="Gene3D" id="1.10.357.50">
    <property type="match status" value="1"/>
</dbReference>
<feature type="domain" description="MHD1" evidence="9">
    <location>
        <begin position="530"/>
        <end position="659"/>
    </location>
</feature>
<dbReference type="SMART" id="SM01145">
    <property type="entry name" value="DUF1041"/>
    <property type="match status" value="1"/>
</dbReference>
<dbReference type="InterPro" id="IPR035892">
    <property type="entry name" value="C2_domain_sf"/>
</dbReference>
<dbReference type="Pfam" id="PF00130">
    <property type="entry name" value="C1_1"/>
    <property type="match status" value="1"/>
</dbReference>
<dbReference type="SMART" id="SM00109">
    <property type="entry name" value="C1"/>
    <property type="match status" value="1"/>
</dbReference>
<dbReference type="FunFam" id="1.10.357.50:FF:000001">
    <property type="entry name" value="Protein unc-13 homolog B"/>
    <property type="match status" value="1"/>
</dbReference>
<dbReference type="InterPro" id="IPR014770">
    <property type="entry name" value="Munc13_1"/>
</dbReference>
<dbReference type="SMART" id="SM00239">
    <property type="entry name" value="C2"/>
    <property type="match status" value="1"/>
</dbReference>
<evidence type="ECO:0000259" key="9">
    <source>
        <dbReference type="PROSITE" id="PS51258"/>
    </source>
</evidence>
<dbReference type="PROSITE" id="PS50004">
    <property type="entry name" value="C2"/>
    <property type="match status" value="1"/>
</dbReference>
<evidence type="ECO:0000256" key="4">
    <source>
        <dbReference type="ARBA" id="ARBA00022833"/>
    </source>
</evidence>
<dbReference type="PROSITE" id="PS50081">
    <property type="entry name" value="ZF_DAG_PE_2"/>
    <property type="match status" value="1"/>
</dbReference>
<evidence type="ECO:0000256" key="6">
    <source>
        <dbReference type="SAM" id="MobiDB-lite"/>
    </source>
</evidence>
<reference evidence="11 12" key="1">
    <citation type="journal article" date="2019" name="PLoS Biol.">
        <title>Sex chromosomes control vertical transmission of feminizing Wolbachia symbionts in an isopod.</title>
        <authorList>
            <person name="Becking T."/>
            <person name="Chebbi M.A."/>
            <person name="Giraud I."/>
            <person name="Moumen B."/>
            <person name="Laverre T."/>
            <person name="Caubet Y."/>
            <person name="Peccoud J."/>
            <person name="Gilbert C."/>
            <person name="Cordaux R."/>
        </authorList>
    </citation>
    <scope>NUCLEOTIDE SEQUENCE [LARGE SCALE GENOMIC DNA]</scope>
    <source>
        <strain evidence="11">ANa2</strain>
        <tissue evidence="11">Whole body excluding digestive tract and cuticle</tissue>
    </source>
</reference>
<protein>
    <submittedName>
        <fullName evidence="11">Protein unc-13-like protein B</fullName>
    </submittedName>
</protein>
<dbReference type="GO" id="GO:0019992">
    <property type="term" value="F:diacylglycerol binding"/>
    <property type="evidence" value="ECO:0007669"/>
    <property type="project" value="InterPro"/>
</dbReference>
<feature type="domain" description="C2" evidence="7">
    <location>
        <begin position="163"/>
        <end position="287"/>
    </location>
</feature>
<dbReference type="GO" id="GO:0005543">
    <property type="term" value="F:phospholipid binding"/>
    <property type="evidence" value="ECO:0007669"/>
    <property type="project" value="InterPro"/>
</dbReference>
<gene>
    <name evidence="11" type="primary">Unc13b</name>
    <name evidence="11" type="ORF">Anas_01265</name>
</gene>
<dbReference type="PANTHER" id="PTHR10480:SF12">
    <property type="entry name" value="UNC-13, ISOFORM E"/>
    <property type="match status" value="1"/>
</dbReference>
<dbReference type="InterPro" id="IPR037302">
    <property type="entry name" value="Unc-13_C2B"/>
</dbReference>
<feature type="compositionally biased region" description="Basic residues" evidence="6">
    <location>
        <begin position="898"/>
        <end position="908"/>
    </location>
</feature>
<keyword evidence="5" id="KW-0106">Calcium</keyword>
<evidence type="ECO:0000256" key="3">
    <source>
        <dbReference type="ARBA" id="ARBA00022771"/>
    </source>
</evidence>
<dbReference type="GO" id="GO:0005509">
    <property type="term" value="F:calcium ion binding"/>
    <property type="evidence" value="ECO:0007669"/>
    <property type="project" value="InterPro"/>
</dbReference>
<dbReference type="GO" id="GO:0030672">
    <property type="term" value="C:synaptic vesicle membrane"/>
    <property type="evidence" value="ECO:0007669"/>
    <property type="project" value="TreeGrafter"/>
</dbReference>
<name>A0A5N5T418_9CRUS</name>
<keyword evidence="4" id="KW-0862">Zinc</keyword>
<proteinExistence type="predicted"/>
<evidence type="ECO:0000313" key="11">
    <source>
        <dbReference type="EMBL" id="KAB7499700.1"/>
    </source>
</evidence>
<dbReference type="InterPro" id="IPR010439">
    <property type="entry name" value="MUN_dom"/>
</dbReference>
<dbReference type="Proteomes" id="UP000326759">
    <property type="component" value="Unassembled WGS sequence"/>
</dbReference>
<dbReference type="PRINTS" id="PR00360">
    <property type="entry name" value="C2DOMAIN"/>
</dbReference>
<sequence>MAATKRNAGLTSAVPRASLNDEELIVLCEASVLSFRRYLDKYRKIIDIIRSKAQQLRITFVLWTATSPTYCYECEGLLWGIARQGVRCTECGVKCHEKCKDLLNADCLQRAAEKSSKHGADDKTNNIIAAMKDRMKKREREKPEVFELIRAVFSVDEKSHAGHMKSVHQSVLDGTSKWSAKIAITVICAQGLIAKDKSGTSDPYVTVQVGKTKKRTRTVPQELNPVWQEKFFFECHNSSDRIKVRVWDEDNDIKSKLRSKLTRESDDFLGQTIIEVRTLSGEMDVWYNLEKRTDKSAVSGAIRLHISVEIKGEEKVAPYHVQYTCLHENLFHYLCEQEGVISNRRKILKDIRNVASPLSYLMSFEAVFHVTLQMASNIVPIPLHFHCLSTKYLCPGVPAVMSTLLANINAYYAHTTASSAVSASDRFAASNFGKQLPCEFARKLQDLKSTVDLLTSITFFRMKVDPSEKRDPGDQGPRLESVDFWHKLIALIVSVIEEDKNSYAPVLNQFPQEFNIGQLSAATMWSLFAVDVKYALEEHEQHRLCKSSEYMNLHFKFLSSMKYFCRWFEPFVMQWLNENDDVSLEYLNGAFQRDKKDDFPPSAEHSLFSNSVVDVFTQLTQCFSVVSKLECPDPEIWKRFMKRFAKTIVKVLLAYADIVKKDFHNYVSNEKKACILMNNIQQLRVELQKMYQKMGGESLEEDVATILNELQGSLNLVLDDLAQKFAKSLEPKITVKVKEMGDKLAAVKGTGQVQRGQVADDVLVPLMDLLEDSLSLYAQSCEKTVLKRLLKELWKIVIITMEKTVVLPPMTDKADISKDFERNLTPKQCAVLEEALNTIKQYFHAGGNGLKNTFLEKSSELKSLNYALSLYTQTTDTLIKTFVNTQTNQVPANESKFPRKVKKKKKKQISAEESVESDEEGVGGLGGGGGRQKEENEDDDNEDPVKSKKIGKKQSIEENKAAIEEGTVGEISVQVDLYTHPGTGEHSIKVKVVAANDLKWPTTAGGMFRPFVEGSCATWLLLGKRCHMDETGWTILRILSQRTNDEVSKEFVKLKSEVRGEPYISQQ</sequence>
<dbReference type="GO" id="GO:0061789">
    <property type="term" value="P:dense core granule priming"/>
    <property type="evidence" value="ECO:0007669"/>
    <property type="project" value="TreeGrafter"/>
</dbReference>
<dbReference type="GO" id="GO:0098831">
    <property type="term" value="C:presynaptic active zone cytoplasmic component"/>
    <property type="evidence" value="ECO:0007669"/>
    <property type="project" value="TreeGrafter"/>
</dbReference>
<dbReference type="InterPro" id="IPR000008">
    <property type="entry name" value="C2_dom"/>
</dbReference>
<dbReference type="SUPFAM" id="SSF49562">
    <property type="entry name" value="C2 domain (Calcium/lipid-binding domain, CaLB)"/>
    <property type="match status" value="1"/>
</dbReference>
<keyword evidence="1" id="KW-0479">Metal-binding</keyword>
<evidence type="ECO:0000313" key="12">
    <source>
        <dbReference type="Proteomes" id="UP000326759"/>
    </source>
</evidence>
<dbReference type="CDD" id="cd04027">
    <property type="entry name" value="C2B_Munc13"/>
    <property type="match status" value="1"/>
</dbReference>
<feature type="region of interest" description="Disordered" evidence="6">
    <location>
        <begin position="893"/>
        <end position="953"/>
    </location>
</feature>
<dbReference type="Gene3D" id="3.30.60.20">
    <property type="match status" value="1"/>
</dbReference>